<dbReference type="Pfam" id="PF00528">
    <property type="entry name" value="BPD_transp_1"/>
    <property type="match status" value="1"/>
</dbReference>
<comment type="caution">
    <text evidence="9">The sequence shown here is derived from an EMBL/GenBank/DDBJ whole genome shotgun (WGS) entry which is preliminary data.</text>
</comment>
<dbReference type="InterPro" id="IPR000515">
    <property type="entry name" value="MetI-like"/>
</dbReference>
<dbReference type="Gene3D" id="1.10.3720.10">
    <property type="entry name" value="MetI-like"/>
    <property type="match status" value="1"/>
</dbReference>
<keyword evidence="3" id="KW-1003">Cell membrane</keyword>
<feature type="transmembrane region" description="Helical" evidence="7">
    <location>
        <begin position="178"/>
        <end position="206"/>
    </location>
</feature>
<sequence length="271" mass="28368">MALTQPHRGRAAEHGAALVSVAVRRIGLLVLALAGWELLARILDSRAVPAVAPAFDALVSTVPSGPFWAALGGTLQSWGLGMLLAAGIGLPLGLLIGSSPLAMRATRGVVEFLRTVPAIMLVPLAVLLFGATVEMKVVLITLSAVWPLLVHAAYGIGHVDAVARDSMRAFRLRRRDRVVFLYLPSALPLVATGLRVAATVALLISIGAEIVTSAPGIGYEIALGQANNAAPRSFVYVLLSGLLGVGINLGFGALERRVLFWHASQRARSTA</sequence>
<organism evidence="9 10">
    <name type="scientific">Prauserella shujinwangii</name>
    <dbReference type="NCBI Taxonomy" id="1453103"/>
    <lineage>
        <taxon>Bacteria</taxon>
        <taxon>Bacillati</taxon>
        <taxon>Actinomycetota</taxon>
        <taxon>Actinomycetes</taxon>
        <taxon>Pseudonocardiales</taxon>
        <taxon>Pseudonocardiaceae</taxon>
        <taxon>Prauserella</taxon>
    </lineage>
</organism>
<dbReference type="GO" id="GO:0005886">
    <property type="term" value="C:plasma membrane"/>
    <property type="evidence" value="ECO:0007669"/>
    <property type="project" value="UniProtKB-SubCell"/>
</dbReference>
<feature type="transmembrane region" description="Helical" evidence="7">
    <location>
        <begin position="233"/>
        <end position="254"/>
    </location>
</feature>
<keyword evidence="5 7" id="KW-1133">Transmembrane helix</keyword>
<evidence type="ECO:0000256" key="4">
    <source>
        <dbReference type="ARBA" id="ARBA00022692"/>
    </source>
</evidence>
<feature type="transmembrane region" description="Helical" evidence="7">
    <location>
        <begin position="16"/>
        <end position="39"/>
    </location>
</feature>
<protein>
    <submittedName>
        <fullName evidence="9">ABC-type nitrate/sulfonate/bicarbonate transport system permease component</fullName>
    </submittedName>
</protein>
<evidence type="ECO:0000313" key="10">
    <source>
        <dbReference type="Proteomes" id="UP000238362"/>
    </source>
</evidence>
<evidence type="ECO:0000256" key="7">
    <source>
        <dbReference type="RuleBase" id="RU363032"/>
    </source>
</evidence>
<keyword evidence="2 7" id="KW-0813">Transport</keyword>
<evidence type="ECO:0000259" key="8">
    <source>
        <dbReference type="PROSITE" id="PS50928"/>
    </source>
</evidence>
<evidence type="ECO:0000256" key="6">
    <source>
        <dbReference type="ARBA" id="ARBA00023136"/>
    </source>
</evidence>
<comment type="subcellular location">
    <subcellularLocation>
        <location evidence="1 7">Cell membrane</location>
        <topology evidence="1 7">Multi-pass membrane protein</topology>
    </subcellularLocation>
</comment>
<dbReference type="EMBL" id="PVNH01000007">
    <property type="protein sequence ID" value="PRX46613.1"/>
    <property type="molecule type" value="Genomic_DNA"/>
</dbReference>
<dbReference type="InterPro" id="IPR035906">
    <property type="entry name" value="MetI-like_sf"/>
</dbReference>
<gene>
    <name evidence="9" type="ORF">B0I33_107190</name>
</gene>
<dbReference type="Proteomes" id="UP000238362">
    <property type="component" value="Unassembled WGS sequence"/>
</dbReference>
<dbReference type="GO" id="GO:0055085">
    <property type="term" value="P:transmembrane transport"/>
    <property type="evidence" value="ECO:0007669"/>
    <property type="project" value="InterPro"/>
</dbReference>
<dbReference type="OrthoDB" id="5458199at2"/>
<evidence type="ECO:0000313" key="9">
    <source>
        <dbReference type="EMBL" id="PRX46613.1"/>
    </source>
</evidence>
<dbReference type="PANTHER" id="PTHR30151:SF0">
    <property type="entry name" value="ABC TRANSPORTER PERMEASE PROTEIN MJ0413-RELATED"/>
    <property type="match status" value="1"/>
</dbReference>
<comment type="similarity">
    <text evidence="7">Belongs to the binding-protein-dependent transport system permease family.</text>
</comment>
<feature type="transmembrane region" description="Helical" evidence="7">
    <location>
        <begin position="77"/>
        <end position="97"/>
    </location>
</feature>
<name>A0A2T0LSL6_9PSEU</name>
<evidence type="ECO:0000256" key="2">
    <source>
        <dbReference type="ARBA" id="ARBA00022448"/>
    </source>
</evidence>
<accession>A0A2T0LSL6</accession>
<keyword evidence="4 7" id="KW-0812">Transmembrane</keyword>
<dbReference type="RefSeq" id="WP_146147521.1">
    <property type="nucleotide sequence ID" value="NZ_PVNH01000007.1"/>
</dbReference>
<feature type="domain" description="ABC transmembrane type-1" evidence="8">
    <location>
        <begin position="71"/>
        <end position="255"/>
    </location>
</feature>
<reference evidence="9 10" key="1">
    <citation type="submission" date="2018-03" db="EMBL/GenBank/DDBJ databases">
        <title>Genomic Encyclopedia of Type Strains, Phase III (KMG-III): the genomes of soil and plant-associated and newly described type strains.</title>
        <authorList>
            <person name="Whitman W."/>
        </authorList>
    </citation>
    <scope>NUCLEOTIDE SEQUENCE [LARGE SCALE GENOMIC DNA]</scope>
    <source>
        <strain evidence="9 10">CGMCC 4.7125</strain>
    </source>
</reference>
<feature type="transmembrane region" description="Helical" evidence="7">
    <location>
        <begin position="137"/>
        <end position="157"/>
    </location>
</feature>
<dbReference type="PROSITE" id="PS50928">
    <property type="entry name" value="ABC_TM1"/>
    <property type="match status" value="1"/>
</dbReference>
<evidence type="ECO:0000256" key="5">
    <source>
        <dbReference type="ARBA" id="ARBA00022989"/>
    </source>
</evidence>
<keyword evidence="10" id="KW-1185">Reference proteome</keyword>
<feature type="transmembrane region" description="Helical" evidence="7">
    <location>
        <begin position="109"/>
        <end position="131"/>
    </location>
</feature>
<keyword evidence="6 7" id="KW-0472">Membrane</keyword>
<evidence type="ECO:0000256" key="1">
    <source>
        <dbReference type="ARBA" id="ARBA00004651"/>
    </source>
</evidence>
<proteinExistence type="inferred from homology"/>
<dbReference type="PANTHER" id="PTHR30151">
    <property type="entry name" value="ALKANE SULFONATE ABC TRANSPORTER-RELATED, MEMBRANE SUBUNIT"/>
    <property type="match status" value="1"/>
</dbReference>
<dbReference type="SUPFAM" id="SSF161098">
    <property type="entry name" value="MetI-like"/>
    <property type="match status" value="1"/>
</dbReference>
<dbReference type="AlphaFoldDB" id="A0A2T0LSL6"/>
<evidence type="ECO:0000256" key="3">
    <source>
        <dbReference type="ARBA" id="ARBA00022475"/>
    </source>
</evidence>